<dbReference type="GO" id="GO:0008270">
    <property type="term" value="F:zinc ion binding"/>
    <property type="evidence" value="ECO:0007669"/>
    <property type="project" value="InterPro"/>
</dbReference>
<evidence type="ECO:0000313" key="2">
    <source>
        <dbReference type="EMBL" id="CDS86998.1"/>
    </source>
</evidence>
<proteinExistence type="predicted"/>
<evidence type="ECO:0000259" key="1">
    <source>
        <dbReference type="Pfam" id="PF01844"/>
    </source>
</evidence>
<gene>
    <name evidence="4" type="ORF">BN1095_920036</name>
    <name evidence="3" type="ORF">BN1096_610134</name>
    <name evidence="2" type="ORF">BN1097_610083</name>
</gene>
<dbReference type="AlphaFoldDB" id="A0A069AD84"/>
<sequence>MPMKRICKCGKKIDYDKKMCEECYKRYNKTNKKIYDYKKYNKKYNSEKRNNQEFYGSKNWRIAKDKARVRDKNLCRLCYDNKTIKKADLVHHIEEVKKCKDKIYDTNNLICLCERCHREVHLLYKSKASIIKEKLKDLVEEGF</sequence>
<dbReference type="Pfam" id="PF01844">
    <property type="entry name" value="HNH"/>
    <property type="match status" value="1"/>
</dbReference>
<accession>A0A069AD84</accession>
<dbReference type="CDD" id="cd00085">
    <property type="entry name" value="HNHc"/>
    <property type="match status" value="1"/>
</dbReference>
<organism evidence="3">
    <name type="scientific">Clostridioides difficile</name>
    <name type="common">Peptoclostridium difficile</name>
    <dbReference type="NCBI Taxonomy" id="1496"/>
    <lineage>
        <taxon>Bacteria</taxon>
        <taxon>Bacillati</taxon>
        <taxon>Bacillota</taxon>
        <taxon>Clostridia</taxon>
        <taxon>Peptostreptococcales</taxon>
        <taxon>Peptostreptococcaceae</taxon>
        <taxon>Clostridioides</taxon>
    </lineage>
</organism>
<evidence type="ECO:0000313" key="3">
    <source>
        <dbReference type="EMBL" id="CDS87323.1"/>
    </source>
</evidence>
<dbReference type="InterPro" id="IPR003615">
    <property type="entry name" value="HNH_nuc"/>
</dbReference>
<dbReference type="GO" id="GO:0003676">
    <property type="term" value="F:nucleic acid binding"/>
    <property type="evidence" value="ECO:0007669"/>
    <property type="project" value="InterPro"/>
</dbReference>
<dbReference type="EMBL" id="LK933537">
    <property type="protein sequence ID" value="CDT82023.1"/>
    <property type="molecule type" value="Genomic_DNA"/>
</dbReference>
<evidence type="ECO:0000313" key="4">
    <source>
        <dbReference type="EMBL" id="CDT82023.1"/>
    </source>
</evidence>
<dbReference type="EMBL" id="LK932515">
    <property type="protein sequence ID" value="CDS87323.1"/>
    <property type="molecule type" value="Genomic_DNA"/>
</dbReference>
<dbReference type="RefSeq" id="WP_021390165.1">
    <property type="nucleotide sequence ID" value="NZ_BBYC01000290.1"/>
</dbReference>
<reference evidence="3" key="1">
    <citation type="submission" date="2014-07" db="EMBL/GenBank/DDBJ databases">
        <authorList>
            <person name="Monot Marc"/>
        </authorList>
    </citation>
    <scope>NUCLEOTIDE SEQUENCE</scope>
    <source>
        <strain evidence="4">7032989</strain>
        <strain evidence="2">7032994</strain>
    </source>
</reference>
<dbReference type="GO" id="GO:0004519">
    <property type="term" value="F:endonuclease activity"/>
    <property type="evidence" value="ECO:0007669"/>
    <property type="project" value="InterPro"/>
</dbReference>
<name>A0A069AD84_CLODI</name>
<dbReference type="EMBL" id="LK932400">
    <property type="protein sequence ID" value="CDS86998.1"/>
    <property type="molecule type" value="Genomic_DNA"/>
</dbReference>
<feature type="domain" description="HNH" evidence="1">
    <location>
        <begin position="75"/>
        <end position="121"/>
    </location>
</feature>
<protein>
    <submittedName>
        <fullName evidence="3">Phage-related protein</fullName>
    </submittedName>
</protein>
<dbReference type="InterPro" id="IPR002711">
    <property type="entry name" value="HNH"/>
</dbReference>